<reference evidence="1" key="1">
    <citation type="submission" date="2021-01" db="EMBL/GenBank/DDBJ databases">
        <authorList>
            <consortium name="Genoscope - CEA"/>
            <person name="William W."/>
        </authorList>
    </citation>
    <scope>NUCLEOTIDE SEQUENCE</scope>
</reference>
<name>A0A816RVY3_BRANA</name>
<evidence type="ECO:0000313" key="1">
    <source>
        <dbReference type="EMBL" id="CAF2076441.1"/>
    </source>
</evidence>
<proteinExistence type="predicted"/>
<accession>A0A816RVY3</accession>
<sequence>MSKRDHHQISETKILTVGNDLSEGKKLKKMTNAVTKRGYNGYGWVGVYNQRQCIRIFGISNGCQLQHKELYRIKLYQFKLSTLRNGGDDAVAETPPWNLRTKQAACNELGDEPTSIIGVNRGRNEGCSDGDSQKLKFSVSLLMEEIEKDFTAFVGKNFPQDQRRDQELFRID</sequence>
<organism evidence="1">
    <name type="scientific">Brassica napus</name>
    <name type="common">Rape</name>
    <dbReference type="NCBI Taxonomy" id="3708"/>
    <lineage>
        <taxon>Eukaryota</taxon>
        <taxon>Viridiplantae</taxon>
        <taxon>Streptophyta</taxon>
        <taxon>Embryophyta</taxon>
        <taxon>Tracheophyta</taxon>
        <taxon>Spermatophyta</taxon>
        <taxon>Magnoliopsida</taxon>
        <taxon>eudicotyledons</taxon>
        <taxon>Gunneridae</taxon>
        <taxon>Pentapetalae</taxon>
        <taxon>rosids</taxon>
        <taxon>malvids</taxon>
        <taxon>Brassicales</taxon>
        <taxon>Brassicaceae</taxon>
        <taxon>Brassiceae</taxon>
        <taxon>Brassica</taxon>
    </lineage>
</organism>
<dbReference type="AlphaFoldDB" id="A0A816RVY3"/>
<dbReference type="EMBL" id="HG994365">
    <property type="protein sequence ID" value="CAF2076441.1"/>
    <property type="molecule type" value="Genomic_DNA"/>
</dbReference>
<gene>
    <name evidence="1" type="ORF">DARMORV10_C01P39930.1</name>
</gene>
<dbReference type="Proteomes" id="UP001295469">
    <property type="component" value="Chromosome C01"/>
</dbReference>
<protein>
    <submittedName>
        <fullName evidence="1">(rape) hypothetical protein</fullName>
    </submittedName>
</protein>